<protein>
    <recommendedName>
        <fullName evidence="3">Glycosyl transferase family 1 domain-containing protein</fullName>
    </recommendedName>
</protein>
<organism evidence="1 2">
    <name type="scientific">Thermoproteota archaeon</name>
    <dbReference type="NCBI Taxonomy" id="2056631"/>
    <lineage>
        <taxon>Archaea</taxon>
        <taxon>Thermoproteota</taxon>
    </lineage>
</organism>
<accession>A0A497EM92</accession>
<dbReference type="AlphaFoldDB" id="A0A497EM92"/>
<name>A0A497EM92_9CREN</name>
<comment type="caution">
    <text evidence="1">The sequence shown here is derived from an EMBL/GenBank/DDBJ whole genome shotgun (WGS) entry which is preliminary data.</text>
</comment>
<sequence>MRRTSKTLIEAMACSLPVVDTDFEDIREVLVVGFNGLLREPDTKSIREALVKLLTVLELGGLLYTYGL</sequence>
<evidence type="ECO:0000313" key="2">
    <source>
        <dbReference type="Proteomes" id="UP000278475"/>
    </source>
</evidence>
<dbReference type="Pfam" id="PF13692">
    <property type="entry name" value="Glyco_trans_1_4"/>
    <property type="match status" value="1"/>
</dbReference>
<dbReference type="Gene3D" id="3.40.50.2000">
    <property type="entry name" value="Glycogen Phosphorylase B"/>
    <property type="match status" value="1"/>
</dbReference>
<dbReference type="SUPFAM" id="SSF53756">
    <property type="entry name" value="UDP-Glycosyltransferase/glycogen phosphorylase"/>
    <property type="match status" value="1"/>
</dbReference>
<dbReference type="EMBL" id="QMQV01000143">
    <property type="protein sequence ID" value="RLE47210.1"/>
    <property type="molecule type" value="Genomic_DNA"/>
</dbReference>
<gene>
    <name evidence="1" type="ORF">DRJ31_09185</name>
</gene>
<proteinExistence type="predicted"/>
<reference evidence="1 2" key="1">
    <citation type="submission" date="2018-06" db="EMBL/GenBank/DDBJ databases">
        <title>Extensive metabolic versatility and redundancy in microbially diverse, dynamic hydrothermal sediments.</title>
        <authorList>
            <person name="Dombrowski N."/>
            <person name="Teske A."/>
            <person name="Baker B.J."/>
        </authorList>
    </citation>
    <scope>NUCLEOTIDE SEQUENCE [LARGE SCALE GENOMIC DNA]</scope>
    <source>
        <strain evidence="1">B66_G16</strain>
    </source>
</reference>
<evidence type="ECO:0000313" key="1">
    <source>
        <dbReference type="EMBL" id="RLE47210.1"/>
    </source>
</evidence>
<dbReference type="Proteomes" id="UP000278475">
    <property type="component" value="Unassembled WGS sequence"/>
</dbReference>
<evidence type="ECO:0008006" key="3">
    <source>
        <dbReference type="Google" id="ProtNLM"/>
    </source>
</evidence>